<keyword evidence="3" id="KW-1185">Reference proteome</keyword>
<dbReference type="AlphaFoldDB" id="A0A6G1DDH6"/>
<evidence type="ECO:0000256" key="1">
    <source>
        <dbReference type="SAM" id="MobiDB-lite"/>
    </source>
</evidence>
<evidence type="ECO:0000313" key="2">
    <source>
        <dbReference type="EMBL" id="KAF0910461.1"/>
    </source>
</evidence>
<evidence type="ECO:0000313" key="3">
    <source>
        <dbReference type="Proteomes" id="UP000479710"/>
    </source>
</evidence>
<dbReference type="Proteomes" id="UP000479710">
    <property type="component" value="Unassembled WGS sequence"/>
</dbReference>
<feature type="region of interest" description="Disordered" evidence="1">
    <location>
        <begin position="21"/>
        <end position="56"/>
    </location>
</feature>
<sequence>MASHGHGAAGAVDRQVVAEVCTEGEGASSTAATEGDTGSGDILPVPSSLPPLEKEPGFWDGDVDGEVAQCAAVTAMESAAR</sequence>
<comment type="caution">
    <text evidence="2">The sequence shown here is derived from an EMBL/GenBank/DDBJ whole genome shotgun (WGS) entry which is preliminary data.</text>
</comment>
<name>A0A6G1DDH6_9ORYZ</name>
<dbReference type="EMBL" id="SPHZ02000006">
    <property type="protein sequence ID" value="KAF0910461.1"/>
    <property type="molecule type" value="Genomic_DNA"/>
</dbReference>
<proteinExistence type="predicted"/>
<reference evidence="2 3" key="1">
    <citation type="submission" date="2019-11" db="EMBL/GenBank/DDBJ databases">
        <title>Whole genome sequence of Oryza granulata.</title>
        <authorList>
            <person name="Li W."/>
        </authorList>
    </citation>
    <scope>NUCLEOTIDE SEQUENCE [LARGE SCALE GENOMIC DNA]</scope>
    <source>
        <strain evidence="3">cv. Menghai</strain>
        <tissue evidence="2">Leaf</tissue>
    </source>
</reference>
<protein>
    <submittedName>
        <fullName evidence="2">Uncharacterized protein</fullName>
    </submittedName>
</protein>
<organism evidence="2 3">
    <name type="scientific">Oryza meyeriana var. granulata</name>
    <dbReference type="NCBI Taxonomy" id="110450"/>
    <lineage>
        <taxon>Eukaryota</taxon>
        <taxon>Viridiplantae</taxon>
        <taxon>Streptophyta</taxon>
        <taxon>Embryophyta</taxon>
        <taxon>Tracheophyta</taxon>
        <taxon>Spermatophyta</taxon>
        <taxon>Magnoliopsida</taxon>
        <taxon>Liliopsida</taxon>
        <taxon>Poales</taxon>
        <taxon>Poaceae</taxon>
        <taxon>BOP clade</taxon>
        <taxon>Oryzoideae</taxon>
        <taxon>Oryzeae</taxon>
        <taxon>Oryzinae</taxon>
        <taxon>Oryza</taxon>
        <taxon>Oryza meyeriana</taxon>
    </lineage>
</organism>
<accession>A0A6G1DDH6</accession>
<gene>
    <name evidence="2" type="ORF">E2562_002921</name>
</gene>